<feature type="domain" description="Alpha-L-rhamnosidase C-terminal" evidence="7">
    <location>
        <begin position="794"/>
        <end position="868"/>
    </location>
</feature>
<evidence type="ECO:0000259" key="4">
    <source>
        <dbReference type="Pfam" id="PF05592"/>
    </source>
</evidence>
<dbReference type="InterPro" id="IPR008928">
    <property type="entry name" value="6-hairpin_glycosidase_sf"/>
</dbReference>
<dbReference type="PIRSF" id="PIRSF010631">
    <property type="entry name" value="A-rhamnsds"/>
    <property type="match status" value="1"/>
</dbReference>
<comment type="caution">
    <text evidence="8">The sequence shown here is derived from an EMBL/GenBank/DDBJ whole genome shotgun (WGS) entry which is preliminary data.</text>
</comment>
<dbReference type="GO" id="GO:0016787">
    <property type="term" value="F:hydrolase activity"/>
    <property type="evidence" value="ECO:0007669"/>
    <property type="project" value="UniProtKB-KW"/>
</dbReference>
<dbReference type="Proteomes" id="UP001500571">
    <property type="component" value="Unassembled WGS sequence"/>
</dbReference>
<feature type="domain" description="Alpha-L-rhamnosidase six-hairpin glycosidase" evidence="6">
    <location>
        <begin position="431"/>
        <end position="792"/>
    </location>
</feature>
<dbReference type="Gene3D" id="2.60.40.10">
    <property type="entry name" value="Immunoglobulins"/>
    <property type="match status" value="1"/>
</dbReference>
<gene>
    <name evidence="8" type="ORF">GCM10009798_03640</name>
</gene>
<dbReference type="InterPro" id="IPR035398">
    <property type="entry name" value="Bac_rhamnosid_C"/>
</dbReference>
<dbReference type="RefSeq" id="WP_344041811.1">
    <property type="nucleotide sequence ID" value="NZ_BAAAPB010000001.1"/>
</dbReference>
<dbReference type="Gene3D" id="2.60.420.10">
    <property type="entry name" value="Maltose phosphorylase, domain 3"/>
    <property type="match status" value="1"/>
</dbReference>
<evidence type="ECO:0000259" key="7">
    <source>
        <dbReference type="Pfam" id="PF17390"/>
    </source>
</evidence>
<dbReference type="Pfam" id="PF08531">
    <property type="entry name" value="Bac_rhamnosid_N"/>
    <property type="match status" value="1"/>
</dbReference>
<dbReference type="InterPro" id="IPR013737">
    <property type="entry name" value="Bac_rhamnosid_N"/>
</dbReference>
<dbReference type="Gene3D" id="1.50.10.10">
    <property type="match status" value="1"/>
</dbReference>
<dbReference type="EC" id="3.2.1.40" evidence="2"/>
<dbReference type="Pfam" id="PF17390">
    <property type="entry name" value="Bac_rhamnosid_C"/>
    <property type="match status" value="1"/>
</dbReference>
<dbReference type="EMBL" id="BAAAPB010000001">
    <property type="protein sequence ID" value="GAA1947785.1"/>
    <property type="molecule type" value="Genomic_DNA"/>
</dbReference>
<comment type="catalytic activity">
    <reaction evidence="1">
        <text>Hydrolysis of terminal non-reducing alpha-L-rhamnose residues in alpha-L-rhamnosides.</text>
        <dbReference type="EC" id="3.2.1.40"/>
    </reaction>
</comment>
<dbReference type="Pfam" id="PF25788">
    <property type="entry name" value="Ig_Rha78A_N"/>
    <property type="match status" value="1"/>
</dbReference>
<evidence type="ECO:0000313" key="9">
    <source>
        <dbReference type="Proteomes" id="UP001500571"/>
    </source>
</evidence>
<evidence type="ECO:0000256" key="2">
    <source>
        <dbReference type="ARBA" id="ARBA00012652"/>
    </source>
</evidence>
<protein>
    <recommendedName>
        <fullName evidence="2">alpha-L-rhamnosidase</fullName>
        <ecNumber evidence="2">3.2.1.40</ecNumber>
    </recommendedName>
</protein>
<evidence type="ECO:0000259" key="5">
    <source>
        <dbReference type="Pfam" id="PF08531"/>
    </source>
</evidence>
<dbReference type="InterPro" id="IPR008902">
    <property type="entry name" value="Rhamnosid_concanavalin"/>
</dbReference>
<accession>A0ABN2Q9M8</accession>
<sequence>MTPTRLRAELRPDALGVDAPEPRLSWLLPEGAGRQEAYELSVDGRVVAVEGAEHTLRPWPDAPLSSGESRAVRVRVRTDLGWSEWSEPLDVEAGLLSAADWVADWVSPAPLERGSVPRAGFRPAYRLRGEVVVDRPVRRARLHVTAHGVYEPWLDGRRVSDDELTPGYTEYLQRTQVQTYDVTAQLTVGRHVLGSVLADGWFRGQVGLTRAHDQWGDTTAFLAQLVLDHEDGTRTVVGTGGDWRCATSHILAADLIEGQQEDRRLVEPDWCTPSYDDSGWSSVDVVDRGHDILTGTPAPPARPVESLRPVSVRRLREGVDVVDFGQNINGRVRLTALGPAGTRLTLTHGEALGADGDVTLAHLVPNTPFLPEPLSAGQVDVVVSAGVAGDAFEPRFTTHGFQYVRVEGLPEPLACGDITAVVVHTDLEPRGAFSCSDERLDRLHDAAVWSFRGNACDLPTDCPTRERAGWTGDWQLYVPTASYLYDVDGFSLKWLRDVAVDQWDDGVVASMAPIPPVEMQGLLHEVNGSAGWGDAVVLVPLELYREYGDVGVVRELWPVIVRWLDRVEQMARKDRHPDRAARHPEPRPHDDYLWDTGFHWGEWLEPGEEPTDFMAFIKADKSEVATAFYAWSTRQAAYLASVLGLDADAERYADLSRRVAAAWATEFVEDGHVVPRTQANLVRALAFGLLPEDLRRQAADDLADLVRASGVRVGTGFLATPDLLPVLADHGHLDLAYELLLQESSPSWLAMIARGATTVWERWDGIDDDGVPHESLNHYSKGAVISFLHRYVAGLQRLEPTWRRFRVEPRPGGGLTSASTSHLSPHGTVAVSWTTTDGSLSLNVTVPPGCVAEVVTPDGTVEVGPGSHVL</sequence>
<reference evidence="8 9" key="1">
    <citation type="journal article" date="2019" name="Int. J. Syst. Evol. Microbiol.">
        <title>The Global Catalogue of Microorganisms (GCM) 10K type strain sequencing project: providing services to taxonomists for standard genome sequencing and annotation.</title>
        <authorList>
            <consortium name="The Broad Institute Genomics Platform"/>
            <consortium name="The Broad Institute Genome Sequencing Center for Infectious Disease"/>
            <person name="Wu L."/>
            <person name="Ma J."/>
        </authorList>
    </citation>
    <scope>NUCLEOTIDE SEQUENCE [LARGE SCALE GENOMIC DNA]</scope>
    <source>
        <strain evidence="8 9">JCM 15309</strain>
    </source>
</reference>
<dbReference type="PANTHER" id="PTHR33307">
    <property type="entry name" value="ALPHA-RHAMNOSIDASE (EUROFUNG)"/>
    <property type="match status" value="1"/>
</dbReference>
<evidence type="ECO:0000259" key="6">
    <source>
        <dbReference type="Pfam" id="PF17389"/>
    </source>
</evidence>
<dbReference type="Pfam" id="PF05592">
    <property type="entry name" value="Bac_rhamnosid"/>
    <property type="match status" value="1"/>
</dbReference>
<name>A0ABN2Q9M8_9ACTN</name>
<dbReference type="SUPFAM" id="SSF48208">
    <property type="entry name" value="Six-hairpin glycosidases"/>
    <property type="match status" value="1"/>
</dbReference>
<dbReference type="InterPro" id="IPR016007">
    <property type="entry name" value="Alpha_rhamnosid"/>
</dbReference>
<evidence type="ECO:0000256" key="3">
    <source>
        <dbReference type="ARBA" id="ARBA00022801"/>
    </source>
</evidence>
<dbReference type="InterPro" id="IPR012341">
    <property type="entry name" value="6hp_glycosidase-like_sf"/>
</dbReference>
<proteinExistence type="predicted"/>
<organism evidence="8 9">
    <name type="scientific">Nocardioides panacihumi</name>
    <dbReference type="NCBI Taxonomy" id="400774"/>
    <lineage>
        <taxon>Bacteria</taxon>
        <taxon>Bacillati</taxon>
        <taxon>Actinomycetota</taxon>
        <taxon>Actinomycetes</taxon>
        <taxon>Propionibacteriales</taxon>
        <taxon>Nocardioidaceae</taxon>
        <taxon>Nocardioides</taxon>
    </lineage>
</organism>
<dbReference type="InterPro" id="IPR035396">
    <property type="entry name" value="Bac_rhamnosid6H"/>
</dbReference>
<evidence type="ECO:0000256" key="1">
    <source>
        <dbReference type="ARBA" id="ARBA00001445"/>
    </source>
</evidence>
<feature type="domain" description="Bacterial alpha-L-rhamnosidase N-terminal" evidence="5">
    <location>
        <begin position="137"/>
        <end position="303"/>
    </location>
</feature>
<feature type="domain" description="Alpha-L-rhamnosidase concanavalin-like" evidence="4">
    <location>
        <begin position="314"/>
        <end position="424"/>
    </location>
</feature>
<dbReference type="Gene3D" id="2.60.120.260">
    <property type="entry name" value="Galactose-binding domain-like"/>
    <property type="match status" value="2"/>
</dbReference>
<dbReference type="Pfam" id="PF17389">
    <property type="entry name" value="Bac_rhamnosid6H"/>
    <property type="match status" value="1"/>
</dbReference>
<dbReference type="PANTHER" id="PTHR33307:SF6">
    <property type="entry name" value="ALPHA-RHAMNOSIDASE (EUROFUNG)-RELATED"/>
    <property type="match status" value="1"/>
</dbReference>
<evidence type="ECO:0000313" key="8">
    <source>
        <dbReference type="EMBL" id="GAA1947785.1"/>
    </source>
</evidence>
<keyword evidence="9" id="KW-1185">Reference proteome</keyword>
<keyword evidence="3 8" id="KW-0378">Hydrolase</keyword>
<dbReference type="InterPro" id="IPR013783">
    <property type="entry name" value="Ig-like_fold"/>
</dbReference>